<dbReference type="GO" id="GO:0032007">
    <property type="term" value="P:negative regulation of TOR signaling"/>
    <property type="evidence" value="ECO:0007669"/>
    <property type="project" value="TreeGrafter"/>
</dbReference>
<dbReference type="SUPFAM" id="SSF111347">
    <property type="entry name" value="Rap/Ran-GAP"/>
    <property type="match status" value="1"/>
</dbReference>
<accession>A0A8H4QJF6</accession>
<dbReference type="GO" id="GO:0005096">
    <property type="term" value="F:GTPase activator activity"/>
    <property type="evidence" value="ECO:0007669"/>
    <property type="project" value="UniProtKB-KW"/>
</dbReference>
<comment type="caution">
    <text evidence="4">The sequence shown here is derived from an EMBL/GenBank/DDBJ whole genome shotgun (WGS) entry which is preliminary data.</text>
</comment>
<dbReference type="InterPro" id="IPR027107">
    <property type="entry name" value="Tuberin/Ral-act_asu"/>
</dbReference>
<evidence type="ECO:0000313" key="5">
    <source>
        <dbReference type="Proteomes" id="UP000521872"/>
    </source>
</evidence>
<dbReference type="InterPro" id="IPR018515">
    <property type="entry name" value="Tuberin-type_domain"/>
</dbReference>
<dbReference type="Pfam" id="PF02145">
    <property type="entry name" value="Rap_GAP"/>
    <property type="match status" value="1"/>
</dbReference>
<evidence type="ECO:0000259" key="3">
    <source>
        <dbReference type="PROSITE" id="PS50085"/>
    </source>
</evidence>
<dbReference type="GO" id="GO:0033596">
    <property type="term" value="C:TSC1-TSC2 complex"/>
    <property type="evidence" value="ECO:0007669"/>
    <property type="project" value="TreeGrafter"/>
</dbReference>
<dbReference type="GO" id="GO:0005634">
    <property type="term" value="C:nucleus"/>
    <property type="evidence" value="ECO:0007669"/>
    <property type="project" value="InterPro"/>
</dbReference>
<evidence type="ECO:0000256" key="1">
    <source>
        <dbReference type="ARBA" id="ARBA00022468"/>
    </source>
</evidence>
<dbReference type="InterPro" id="IPR016024">
    <property type="entry name" value="ARM-type_fold"/>
</dbReference>
<feature type="domain" description="Rap-GAP" evidence="3">
    <location>
        <begin position="1512"/>
        <end position="1750"/>
    </location>
</feature>
<feature type="compositionally biased region" description="Polar residues" evidence="2">
    <location>
        <begin position="254"/>
        <end position="263"/>
    </location>
</feature>
<feature type="region of interest" description="Disordered" evidence="2">
    <location>
        <begin position="776"/>
        <end position="802"/>
    </location>
</feature>
<dbReference type="GO" id="GO:0051056">
    <property type="term" value="P:regulation of small GTPase mediated signal transduction"/>
    <property type="evidence" value="ECO:0007669"/>
    <property type="project" value="InterPro"/>
</dbReference>
<dbReference type="InterPro" id="IPR024584">
    <property type="entry name" value="Tuberin_N"/>
</dbReference>
<reference evidence="4 5" key="1">
    <citation type="submission" date="2019-12" db="EMBL/GenBank/DDBJ databases">
        <authorList>
            <person name="Floudas D."/>
            <person name="Bentzer J."/>
            <person name="Ahren D."/>
            <person name="Johansson T."/>
            <person name="Persson P."/>
            <person name="Tunlid A."/>
        </authorList>
    </citation>
    <scope>NUCLEOTIDE SEQUENCE [LARGE SCALE GENOMIC DNA]</scope>
    <source>
        <strain evidence="4 5">CBS 102.39</strain>
    </source>
</reference>
<dbReference type="InterPro" id="IPR000331">
    <property type="entry name" value="Rap/Ran_GAP_dom"/>
</dbReference>
<dbReference type="InterPro" id="IPR035974">
    <property type="entry name" value="Rap/Ran-GAP_sf"/>
</dbReference>
<feature type="region of interest" description="Disordered" evidence="2">
    <location>
        <begin position="1"/>
        <end position="47"/>
    </location>
</feature>
<dbReference type="Pfam" id="PF11864">
    <property type="entry name" value="DUF3384"/>
    <property type="match status" value="1"/>
</dbReference>
<dbReference type="PROSITE" id="PS50085">
    <property type="entry name" value="RAPGAP"/>
    <property type="match status" value="1"/>
</dbReference>
<organism evidence="4 5">
    <name type="scientific">Agrocybe pediades</name>
    <dbReference type="NCBI Taxonomy" id="84607"/>
    <lineage>
        <taxon>Eukaryota</taxon>
        <taxon>Fungi</taxon>
        <taxon>Dikarya</taxon>
        <taxon>Basidiomycota</taxon>
        <taxon>Agaricomycotina</taxon>
        <taxon>Agaricomycetes</taxon>
        <taxon>Agaricomycetidae</taxon>
        <taxon>Agaricales</taxon>
        <taxon>Agaricineae</taxon>
        <taxon>Strophariaceae</taxon>
        <taxon>Agrocybe</taxon>
    </lineage>
</organism>
<dbReference type="SUPFAM" id="SSF48371">
    <property type="entry name" value="ARM repeat"/>
    <property type="match status" value="1"/>
</dbReference>
<dbReference type="PANTHER" id="PTHR10063">
    <property type="entry name" value="TUBERIN"/>
    <property type="match status" value="1"/>
</dbReference>
<feature type="compositionally biased region" description="Basic and acidic residues" evidence="2">
    <location>
        <begin position="954"/>
        <end position="976"/>
    </location>
</feature>
<feature type="compositionally biased region" description="Polar residues" evidence="2">
    <location>
        <begin position="16"/>
        <end position="25"/>
    </location>
</feature>
<dbReference type="PANTHER" id="PTHR10063:SF0">
    <property type="entry name" value="TUBERIN"/>
    <property type="match status" value="1"/>
</dbReference>
<gene>
    <name evidence="4" type="ORF">D9613_003801</name>
</gene>
<evidence type="ECO:0000313" key="4">
    <source>
        <dbReference type="EMBL" id="KAF4612038.1"/>
    </source>
</evidence>
<dbReference type="EMBL" id="JAACJL010000057">
    <property type="protein sequence ID" value="KAF4612038.1"/>
    <property type="molecule type" value="Genomic_DNA"/>
</dbReference>
<keyword evidence="5" id="KW-1185">Reference proteome</keyword>
<feature type="compositionally biased region" description="Low complexity" evidence="2">
    <location>
        <begin position="784"/>
        <end position="797"/>
    </location>
</feature>
<dbReference type="Gene3D" id="3.40.50.11210">
    <property type="entry name" value="Rap/Ran-GAP"/>
    <property type="match status" value="1"/>
</dbReference>
<proteinExistence type="predicted"/>
<keyword evidence="1" id="KW-0343">GTPase activation</keyword>
<protein>
    <recommendedName>
        <fullName evidence="3">Rap-GAP domain-containing protein</fullName>
    </recommendedName>
</protein>
<feature type="compositionally biased region" description="Basic and acidic residues" evidence="2">
    <location>
        <begin position="1"/>
        <end position="10"/>
    </location>
</feature>
<feature type="region of interest" description="Disordered" evidence="2">
    <location>
        <begin position="1425"/>
        <end position="1459"/>
    </location>
</feature>
<dbReference type="Pfam" id="PF03542">
    <property type="entry name" value="Tuberin"/>
    <property type="match status" value="1"/>
</dbReference>
<feature type="region of interest" description="Disordered" evidence="2">
    <location>
        <begin position="949"/>
        <end position="1010"/>
    </location>
</feature>
<dbReference type="FunFam" id="3.40.50.11210:FF:000007">
    <property type="entry name" value="Tuberous sclerosis 2"/>
    <property type="match status" value="1"/>
</dbReference>
<sequence length="1772" mass="197408">MSRQDGEPTSRPRARANTTSFTSFPWTKPRRDQVSSPEATPINPPTPSLEALIQALSPPAVPSLNHARNLATLLLNSSPLPRRELLNPILNALCNDTKFPPSIQAAGYDIMSSYWENHESLPLTIPERLSYLSLFLGNTEWGMELWEPKFKALRSLTRYGTEITGIENDLIGLLQKWIETAFQGLLQSFPSMDRAETSERERCMELLVKFLSDVLTRQDNVSRITDTKLVGVLDFYAGLIDRCVSSVDKDNQALESPSASASNVPHPTSTHRRSTSSVSSPSSPTQSSSPSPKPASYVTFRHAALFATRLYLNHLSAHMKTLPSSHLNMILPVLFRALAFCASPLPRLSVFLRAKKQDTMEEKISETLNDLLSGPYTTNCMLILKSYIFPPSTPMTVPAATPPIAGFRLQLMTSLGAHRTLRNHVRRALLARLARAYISKETSLGYSHSGAPGHIELQDDLMETAWSKDDYNTGIHGNGWDVARLGRALANSVTAWINYRFDDSSFKSEADKKALASKEKEGKEEVLEEAAGVVNDILRELEHREEVGSVMDEEEERFVGLIVLRLTDYIRPMKNVDGSPYIIPITHPNDAPSPILRSVSSFMARDIMKPCNFFLFNIMIGVAAHLTDENTARLPSLMMAKNDLLPTSADWIANWENFLTNDTMLSLERPLTRKAIMDVLQKVYISIKDMTAYRRPLGNLIGRFCSGELISKTAYVDDADTMWKLLGEEIVLRSAEENERDEESNREISRFLDLLLSIASEHNHAEDIVDASYFPAPEVPSPTSPGTATSTATASPTMSRHGDMPSVMSILSSLAGATPSRSQSIQSPSQSEVKEDTPFVQKLARDAIPRGVSAASALVEIFSQLTFTPFSLQNENLLLALRVYDMLVEIIRKGKCLRARLVVLQFLVRLRSDRDHRLYYVSDGVDPNGLVGALASLINRVGVESKPGVDTIAEDNHLEQQETRRARPRFPQERTGRQTSRGRGVTIASRSEPSRSRSRTAAPLPVPPPKPVEPIWRIPESLPFSVSGHDSPSEVLVSYDPDGPDRGIVLSTSRYLNAIDEILEKETSWEILSYVLCYLPVQLANKHLFCGPNSRMATSRMLSIICTGILSGDFASHIEQWPQGLKQRDAHGLAYHTLSVLISYQRCFDLQQRHLLVEIFQAGLNGQPATIKCCLHALSLSAFDLQPSITKCLSRILEKLSQIMSNPNMAVHILGFLSIVGSLPPLHANFTESDYKMVFGVALQYLQHYNRLHSSPTLPMSWALAQHVRILSYFTVYIWFLAVKLPDRPRHVRYITRQLLIANEGNSQVDGPTEVCFDWLARYTYASADPRPTNSVFADIVLNPTKDTSDLPTNQKSWLLGNSIVTIRALARSGWVEVVSRRPSGLSKFVCRLENVPMVGPGDVDPDLTSIAAGLIMERDVPRPLEAEQSDSTPSEICDQFTAGQGVPSNNEPPPPDPITGYVWSGTAPSQRRKQVAIDPSFLILQLSPFPDGVSEPFVRRVTDPSALTRFVSTLDRIPVIDTHKVGILYVAPGQSDEGEILRNVHGSPAYTCFLEGIGRLINLRGQVDVYAGGLDPDEDGEYAYAWWDDIGQVLYHTATMMPTVPHDPQCNNKKRHIGNDYIRIVWNDSGMPYAFDTLKTQFQFVNIVIEPHSIGPIAAFSNNVHETEYFKVTMQLAPGMAEFAPIGYFKLISAENLPLLIRQLSLLSDWFASVFAETQKDTVRVETKTNWYSRLEAIRRFKNQLPQEDTPADPVDGVMGQEGLRDFTTSF</sequence>
<name>A0A8H4QJF6_9AGAR</name>
<dbReference type="Proteomes" id="UP000521872">
    <property type="component" value="Unassembled WGS sequence"/>
</dbReference>
<feature type="compositionally biased region" description="Low complexity" evidence="2">
    <location>
        <begin position="275"/>
        <end position="295"/>
    </location>
</feature>
<feature type="region of interest" description="Disordered" evidence="2">
    <location>
        <begin position="254"/>
        <end position="295"/>
    </location>
</feature>
<evidence type="ECO:0000256" key="2">
    <source>
        <dbReference type="SAM" id="MobiDB-lite"/>
    </source>
</evidence>